<evidence type="ECO:0000313" key="2">
    <source>
        <dbReference type="Proteomes" id="UP000064920"/>
    </source>
</evidence>
<organism evidence="1 2">
    <name type="scientific">Celeribacter marinus</name>
    <dbReference type="NCBI Taxonomy" id="1397108"/>
    <lineage>
        <taxon>Bacteria</taxon>
        <taxon>Pseudomonadati</taxon>
        <taxon>Pseudomonadota</taxon>
        <taxon>Alphaproteobacteria</taxon>
        <taxon>Rhodobacterales</taxon>
        <taxon>Roseobacteraceae</taxon>
        <taxon>Celeribacter</taxon>
    </lineage>
</organism>
<dbReference type="Proteomes" id="UP000064920">
    <property type="component" value="Chromosome"/>
</dbReference>
<dbReference type="RefSeq" id="WP_062215852.1">
    <property type="nucleotide sequence ID" value="NZ_CBFHKW010000047.1"/>
</dbReference>
<dbReference type="STRING" id="1397108.IMCC12053_758"/>
<sequence>MTNSIALGLAIVILVALGLDFGVNDGTASLFLARKMLGVLHYIAFWR</sequence>
<gene>
    <name evidence="1" type="ORF">IMCC12053_758</name>
</gene>
<evidence type="ECO:0000313" key="1">
    <source>
        <dbReference type="EMBL" id="ALI54706.1"/>
    </source>
</evidence>
<dbReference type="EMBL" id="CP012023">
    <property type="protein sequence ID" value="ALI54706.1"/>
    <property type="molecule type" value="Genomic_DNA"/>
</dbReference>
<keyword evidence="2" id="KW-1185">Reference proteome</keyword>
<dbReference type="PATRIC" id="fig|1397108.4.peg.786"/>
<name>A0A0N9ZX87_9RHOB</name>
<protein>
    <submittedName>
        <fullName evidence="1">Uncharacterized protein</fullName>
    </submittedName>
</protein>
<dbReference type="KEGG" id="cmar:IMCC12053_758"/>
<reference evidence="1 2" key="1">
    <citation type="submission" date="2015-05" db="EMBL/GenBank/DDBJ databases">
        <authorList>
            <person name="Wang D.B."/>
            <person name="Wang M."/>
        </authorList>
    </citation>
    <scope>NUCLEOTIDE SEQUENCE [LARGE SCALE GENOMIC DNA]</scope>
    <source>
        <strain evidence="1 2">IMCC 12053</strain>
    </source>
</reference>
<dbReference type="AlphaFoldDB" id="A0A0N9ZX87"/>
<proteinExistence type="predicted"/>
<accession>A0A0N9ZX87</accession>